<dbReference type="EMBL" id="SOHE01000069">
    <property type="protein sequence ID" value="TFD46937.1"/>
    <property type="molecule type" value="Genomic_DNA"/>
</dbReference>
<reference evidence="2 3" key="1">
    <citation type="submission" date="2019-03" db="EMBL/GenBank/DDBJ databases">
        <title>Genomics of glacier-inhabiting Cryobacterium strains.</title>
        <authorList>
            <person name="Liu Q."/>
            <person name="Xin Y.-H."/>
        </authorList>
    </citation>
    <scope>NUCLEOTIDE SEQUENCE [LARGE SCALE GENOMIC DNA]</scope>
    <source>
        <strain evidence="2 3">Hh14</strain>
    </source>
</reference>
<accession>A0A4R8ZUU4</accession>
<dbReference type="Gene3D" id="1.10.10.10">
    <property type="entry name" value="Winged helix-like DNA-binding domain superfamily/Winged helix DNA-binding domain"/>
    <property type="match status" value="1"/>
</dbReference>
<evidence type="ECO:0000313" key="2">
    <source>
        <dbReference type="EMBL" id="TFD46937.1"/>
    </source>
</evidence>
<dbReference type="OrthoDB" id="8635520at2"/>
<sequence length="160" mass="17304">MTSIPEARWLDQDENRTWHAVWKLMTWLPARLDAQLRADAGLSLADYNALAEISAAPDHTVRLSELAASTNMTLSHLSRVMSRLETLGWVVRYPDPTDGRSTLAHLTDGGWAKVVATAPGHVEAVRRYLFDNLSAEESRALGAAAAVVASAAAPTGSARE</sequence>
<dbReference type="Proteomes" id="UP000297447">
    <property type="component" value="Unassembled WGS sequence"/>
</dbReference>
<dbReference type="RefSeq" id="WP_134520613.1">
    <property type="nucleotide sequence ID" value="NZ_SOHE01000069.1"/>
</dbReference>
<dbReference type="PRINTS" id="PR00598">
    <property type="entry name" value="HTHMARR"/>
</dbReference>
<feature type="domain" description="HTH marR-type" evidence="1">
    <location>
        <begin position="14"/>
        <end position="150"/>
    </location>
</feature>
<dbReference type="InterPro" id="IPR039422">
    <property type="entry name" value="MarR/SlyA-like"/>
</dbReference>
<evidence type="ECO:0000313" key="3">
    <source>
        <dbReference type="Proteomes" id="UP000297447"/>
    </source>
</evidence>
<organism evidence="2 3">
    <name type="scientific">Cryobacterium frigoriphilum</name>
    <dbReference type="NCBI Taxonomy" id="1259150"/>
    <lineage>
        <taxon>Bacteria</taxon>
        <taxon>Bacillati</taxon>
        <taxon>Actinomycetota</taxon>
        <taxon>Actinomycetes</taxon>
        <taxon>Micrococcales</taxon>
        <taxon>Microbacteriaceae</taxon>
        <taxon>Cryobacterium</taxon>
    </lineage>
</organism>
<dbReference type="PANTHER" id="PTHR33164">
    <property type="entry name" value="TRANSCRIPTIONAL REGULATOR, MARR FAMILY"/>
    <property type="match status" value="1"/>
</dbReference>
<keyword evidence="3" id="KW-1185">Reference proteome</keyword>
<dbReference type="InterPro" id="IPR000835">
    <property type="entry name" value="HTH_MarR-typ"/>
</dbReference>
<dbReference type="SMART" id="SM00347">
    <property type="entry name" value="HTH_MARR"/>
    <property type="match status" value="1"/>
</dbReference>
<dbReference type="AlphaFoldDB" id="A0A4R8ZUU4"/>
<proteinExistence type="predicted"/>
<dbReference type="SUPFAM" id="SSF46785">
    <property type="entry name" value="Winged helix' DNA-binding domain"/>
    <property type="match status" value="1"/>
</dbReference>
<dbReference type="Pfam" id="PF12802">
    <property type="entry name" value="MarR_2"/>
    <property type="match status" value="1"/>
</dbReference>
<dbReference type="PANTHER" id="PTHR33164:SF99">
    <property type="entry name" value="MARR FAMILY REGULATORY PROTEIN"/>
    <property type="match status" value="1"/>
</dbReference>
<dbReference type="InterPro" id="IPR036388">
    <property type="entry name" value="WH-like_DNA-bd_sf"/>
</dbReference>
<comment type="caution">
    <text evidence="2">The sequence shown here is derived from an EMBL/GenBank/DDBJ whole genome shotgun (WGS) entry which is preliminary data.</text>
</comment>
<evidence type="ECO:0000259" key="1">
    <source>
        <dbReference type="PROSITE" id="PS50995"/>
    </source>
</evidence>
<name>A0A4R8ZUU4_9MICO</name>
<dbReference type="PROSITE" id="PS50995">
    <property type="entry name" value="HTH_MARR_2"/>
    <property type="match status" value="1"/>
</dbReference>
<gene>
    <name evidence="2" type="ORF">E3T55_16325</name>
</gene>
<protein>
    <submittedName>
        <fullName evidence="2">MarR family transcriptional regulator</fullName>
    </submittedName>
</protein>
<dbReference type="InterPro" id="IPR036390">
    <property type="entry name" value="WH_DNA-bd_sf"/>
</dbReference>
<dbReference type="GO" id="GO:0003700">
    <property type="term" value="F:DNA-binding transcription factor activity"/>
    <property type="evidence" value="ECO:0007669"/>
    <property type="project" value="InterPro"/>
</dbReference>
<dbReference type="GO" id="GO:0006950">
    <property type="term" value="P:response to stress"/>
    <property type="evidence" value="ECO:0007669"/>
    <property type="project" value="TreeGrafter"/>
</dbReference>